<evidence type="ECO:0000313" key="1">
    <source>
        <dbReference type="EMBL" id="QPB10534.1"/>
    </source>
</evidence>
<organism evidence="1 2">
    <name type="scientific">Pseudomonas phage PN09</name>
    <dbReference type="NCBI Taxonomy" id="2782564"/>
    <lineage>
        <taxon>Viruses</taxon>
        <taxon>Duplodnaviria</taxon>
        <taxon>Heunggongvirae</taxon>
        <taxon>Uroviricota</taxon>
        <taxon>Caudoviricetes</taxon>
        <taxon>Vandenendeviridae</taxon>
        <taxon>Gorskivirinae</taxon>
        <taxon>Otagovirus</taxon>
        <taxon>Otagovirus PN09</taxon>
    </lineage>
</organism>
<sequence>MFTAGDKALVIDGYDGERGYHYFPLGTIVEYVKDTPFGPVFKGETDQGSNDTQFMQFEHVTPVTVEDEPTVQVDIVKVEGGIVEKEVDNDLPTKVLYAVLKGDGLNVWSGEDRDTAREIKSALGGKRNGVRIFSYTADKEIR</sequence>
<evidence type="ECO:0000313" key="2">
    <source>
        <dbReference type="Proteomes" id="UP000605974"/>
    </source>
</evidence>
<keyword evidence="2" id="KW-1185">Reference proteome</keyword>
<gene>
    <name evidence="1" type="ORF">PN09_113</name>
</gene>
<proteinExistence type="predicted"/>
<dbReference type="EMBL" id="MW175491">
    <property type="protein sequence ID" value="QPB10534.1"/>
    <property type="molecule type" value="Genomic_DNA"/>
</dbReference>
<reference evidence="1" key="1">
    <citation type="submission" date="2020-10" db="EMBL/GenBank/DDBJ databases">
        <authorList>
            <person name="Ni P."/>
        </authorList>
    </citation>
    <scope>NUCLEOTIDE SEQUENCE</scope>
</reference>
<dbReference type="Proteomes" id="UP000605974">
    <property type="component" value="Segment"/>
</dbReference>
<name>A0A7S7YDG7_9CAUD</name>
<accession>A0A7S7YDG7</accession>
<protein>
    <submittedName>
        <fullName evidence="1">Uncharacterized protein</fullName>
    </submittedName>
</protein>